<reference evidence="3 4" key="1">
    <citation type="journal article" date="2017" name="Int. J. Syst. Evol. Microbiol.">
        <title>Arachidicoccus ginsenosidivorans sp. nov., with ginsenoside-converting activity isolated from ginseng cultivating soil.</title>
        <authorList>
            <person name="Siddiqi M.Z."/>
            <person name="Aslam Z."/>
            <person name="Im W.T."/>
        </authorList>
    </citation>
    <scope>NUCLEOTIDE SEQUENCE [LARGE SCALE GENOMIC DNA]</scope>
    <source>
        <strain evidence="3 4">Gsoil 809</strain>
    </source>
</reference>
<feature type="signal peptide" evidence="1">
    <location>
        <begin position="1"/>
        <end position="22"/>
    </location>
</feature>
<protein>
    <submittedName>
        <fullName evidence="3">DUF4097 domain-containing protein</fullName>
    </submittedName>
</protein>
<accession>A0A5B8VMF9</accession>
<evidence type="ECO:0000313" key="4">
    <source>
        <dbReference type="Proteomes" id="UP000321291"/>
    </source>
</evidence>
<organism evidence="3 4">
    <name type="scientific">Arachidicoccus ginsenosidivorans</name>
    <dbReference type="NCBI Taxonomy" id="496057"/>
    <lineage>
        <taxon>Bacteria</taxon>
        <taxon>Pseudomonadati</taxon>
        <taxon>Bacteroidota</taxon>
        <taxon>Chitinophagia</taxon>
        <taxon>Chitinophagales</taxon>
        <taxon>Chitinophagaceae</taxon>
        <taxon>Arachidicoccus</taxon>
    </lineage>
</organism>
<gene>
    <name evidence="3" type="ORF">FSB73_06925</name>
</gene>
<dbReference type="InterPro" id="IPR025164">
    <property type="entry name" value="Toastrack_DUF4097"/>
</dbReference>
<feature type="domain" description="DUF4097" evidence="2">
    <location>
        <begin position="57"/>
        <end position="308"/>
    </location>
</feature>
<dbReference type="PROSITE" id="PS51257">
    <property type="entry name" value="PROKAR_LIPOPROTEIN"/>
    <property type="match status" value="1"/>
</dbReference>
<feature type="chain" id="PRO_5023109184" evidence="1">
    <location>
        <begin position="23"/>
        <end position="311"/>
    </location>
</feature>
<dbReference type="EMBL" id="CP042434">
    <property type="protein sequence ID" value="QEC71438.1"/>
    <property type="molecule type" value="Genomic_DNA"/>
</dbReference>
<dbReference type="Pfam" id="PF13349">
    <property type="entry name" value="DUF4097"/>
    <property type="match status" value="1"/>
</dbReference>
<dbReference type="OrthoDB" id="1114934at2"/>
<dbReference type="Proteomes" id="UP000321291">
    <property type="component" value="Chromosome"/>
</dbReference>
<name>A0A5B8VMF9_9BACT</name>
<evidence type="ECO:0000313" key="3">
    <source>
        <dbReference type="EMBL" id="QEC71438.1"/>
    </source>
</evidence>
<keyword evidence="4" id="KW-1185">Reference proteome</keyword>
<dbReference type="AlphaFoldDB" id="A0A5B8VMF9"/>
<evidence type="ECO:0000256" key="1">
    <source>
        <dbReference type="SAM" id="SignalP"/>
    </source>
</evidence>
<evidence type="ECO:0000259" key="2">
    <source>
        <dbReference type="Pfam" id="PF13349"/>
    </source>
</evidence>
<dbReference type="RefSeq" id="WP_146780816.1">
    <property type="nucleotide sequence ID" value="NZ_CP042434.1"/>
</dbReference>
<sequence>MKKRILAITTLAFLLGASCVQANNGSDNGDGLSISSVLQKDNFRSVSKKQFDASQVKSMDVRTVSADVDVMGDATDKATVEMLAKGPNNKSLSESEIKERLEKYYDITTELNGSQLTVKVEFKTKHIGNNQGLRLRFILHTPSAADANIKSVSGDVELTRAGQVNISTTSGDIELGHLSGDAVTASVSGDIQVSSVGGSFSGSTTSGDIKAGKVGALMKAGSVSGDIQIVAGKLGQDVKMKTVSGDVDLKIKNNAGMDLHLNTLSGDMNLNGLGAINYSTKSKRKVVAQVNGGGKELDIETVSGDIHISQS</sequence>
<dbReference type="KEGG" id="agi:FSB73_06925"/>
<proteinExistence type="predicted"/>
<keyword evidence="1" id="KW-0732">Signal</keyword>